<feature type="domain" description="ABC transporter" evidence="10">
    <location>
        <begin position="251"/>
        <end position="489"/>
    </location>
</feature>
<comment type="subcellular location">
    <subcellularLocation>
        <location evidence="1">Cell membrane</location>
        <topology evidence="1">Peripheral membrane protein</topology>
    </subcellularLocation>
</comment>
<dbReference type="PANTHER" id="PTHR43790:SF3">
    <property type="entry name" value="D-ALLOSE IMPORT ATP-BINDING PROTEIN ALSA-RELATED"/>
    <property type="match status" value="1"/>
</dbReference>
<keyword evidence="7 11" id="KW-0067">ATP-binding</keyword>
<dbReference type="SUPFAM" id="SSF52540">
    <property type="entry name" value="P-loop containing nucleoside triphosphate hydrolases"/>
    <property type="match status" value="2"/>
</dbReference>
<accession>A6DRX8</accession>
<dbReference type="InterPro" id="IPR017871">
    <property type="entry name" value="ABC_transporter-like_CS"/>
</dbReference>
<dbReference type="InterPro" id="IPR003439">
    <property type="entry name" value="ABC_transporter-like_ATP-bd"/>
</dbReference>
<evidence type="ECO:0000259" key="10">
    <source>
        <dbReference type="PROSITE" id="PS50893"/>
    </source>
</evidence>
<dbReference type="Proteomes" id="UP000004947">
    <property type="component" value="Unassembled WGS sequence"/>
</dbReference>
<dbReference type="InterPro" id="IPR003593">
    <property type="entry name" value="AAA+_ATPase"/>
</dbReference>
<gene>
    <name evidence="11" type="ORF">LNTAR_08021</name>
</gene>
<dbReference type="STRING" id="313628.LNTAR_08021"/>
<dbReference type="Gene3D" id="3.40.50.300">
    <property type="entry name" value="P-loop containing nucleotide triphosphate hydrolases"/>
    <property type="match status" value="2"/>
</dbReference>
<keyword evidence="9" id="KW-0472">Membrane</keyword>
<dbReference type="eggNOG" id="COG1129">
    <property type="taxonomic scope" value="Bacteria"/>
</dbReference>
<dbReference type="OrthoDB" id="9771863at2"/>
<dbReference type="PANTHER" id="PTHR43790">
    <property type="entry name" value="CARBOHYDRATE TRANSPORT ATP-BINDING PROTEIN MG119-RELATED"/>
    <property type="match status" value="1"/>
</dbReference>
<evidence type="ECO:0000313" key="11">
    <source>
        <dbReference type="EMBL" id="EDM25553.1"/>
    </source>
</evidence>
<keyword evidence="6" id="KW-0547">Nucleotide-binding</keyword>
<proteinExistence type="predicted"/>
<dbReference type="RefSeq" id="WP_007280596.1">
    <property type="nucleotide sequence ID" value="NZ_ABCK01000027.1"/>
</dbReference>
<dbReference type="AlphaFoldDB" id="A6DRX8"/>
<dbReference type="CDD" id="cd03215">
    <property type="entry name" value="ABC_Carb_Monos_II"/>
    <property type="match status" value="1"/>
</dbReference>
<evidence type="ECO:0000256" key="8">
    <source>
        <dbReference type="ARBA" id="ARBA00022967"/>
    </source>
</evidence>
<evidence type="ECO:0000256" key="5">
    <source>
        <dbReference type="ARBA" id="ARBA00022737"/>
    </source>
</evidence>
<feature type="domain" description="ABC transporter" evidence="10">
    <location>
        <begin position="5"/>
        <end position="240"/>
    </location>
</feature>
<evidence type="ECO:0000256" key="9">
    <source>
        <dbReference type="ARBA" id="ARBA00023136"/>
    </source>
</evidence>
<dbReference type="GO" id="GO:0005524">
    <property type="term" value="F:ATP binding"/>
    <property type="evidence" value="ECO:0007669"/>
    <property type="project" value="UniProtKB-KW"/>
</dbReference>
<dbReference type="SMART" id="SM00382">
    <property type="entry name" value="AAA"/>
    <property type="match status" value="2"/>
</dbReference>
<comment type="caution">
    <text evidence="11">The sequence shown here is derived from an EMBL/GenBank/DDBJ whole genome shotgun (WGS) entry which is preliminary data.</text>
</comment>
<dbReference type="InterPro" id="IPR050107">
    <property type="entry name" value="ABC_carbohydrate_import_ATPase"/>
</dbReference>
<keyword evidence="5" id="KW-0677">Repeat</keyword>
<keyword evidence="3" id="KW-1003">Cell membrane</keyword>
<organism evidence="11 12">
    <name type="scientific">Lentisphaera araneosa HTCC2155</name>
    <dbReference type="NCBI Taxonomy" id="313628"/>
    <lineage>
        <taxon>Bacteria</taxon>
        <taxon>Pseudomonadati</taxon>
        <taxon>Lentisphaerota</taxon>
        <taxon>Lentisphaeria</taxon>
        <taxon>Lentisphaerales</taxon>
        <taxon>Lentisphaeraceae</taxon>
        <taxon>Lentisphaera</taxon>
    </lineage>
</organism>
<evidence type="ECO:0000256" key="1">
    <source>
        <dbReference type="ARBA" id="ARBA00004202"/>
    </source>
</evidence>
<sequence length="492" mass="54128">MSVLLEMRQITKEFPGVKALDQVSFSIAPGECLALIGENGAGKSTLMKVIGGVHQPTSGEVFVYGKKAEIHSVADSSALGIGFVHQELNVLDNIDVAGNIYLGREERKFGLIRKNEMHKKAEPWLKQLGLNISTYSKVKDLTIGQQQMVEIAKALSMNARLIIMDEPTSSLTLQETDQLLATIESLKEQGIAVIYISHRLKEIEQCADRVVALRDGKNAGELERKNINYDAMVKLMVGRELNAIYHKIESEKTPGYFKVRNLRTSTYPNDEINFELAAGEILGFAGLVGAGRSEVAQAIFGVDPALAGELEIDGKNLTLNTKEAIKNGLYLVPEDRKKSGLVLEMSIRENMSLPSLCDYSKKGLIAKSAEKKLAGEQIDKMRIKVPDDSYTANTLSGGNQQKIVLGKWMSMNPRVIIFDEPTRGIDIGARSEIYDLMNELAGKGCAIIMISSDMEEVLGMSDRICVMHEGKLTGTLNREEFSEEAVMQLAVN</sequence>
<dbReference type="GO" id="GO:0005886">
    <property type="term" value="C:plasma membrane"/>
    <property type="evidence" value="ECO:0007669"/>
    <property type="project" value="UniProtKB-SubCell"/>
</dbReference>
<protein>
    <submittedName>
        <fullName evidence="11">Sugar ABC transporter ATP-binding protein</fullName>
    </submittedName>
</protein>
<dbReference type="CDD" id="cd03216">
    <property type="entry name" value="ABC_Carb_Monos_I"/>
    <property type="match status" value="1"/>
</dbReference>
<keyword evidence="12" id="KW-1185">Reference proteome</keyword>
<dbReference type="InterPro" id="IPR027417">
    <property type="entry name" value="P-loop_NTPase"/>
</dbReference>
<evidence type="ECO:0000256" key="3">
    <source>
        <dbReference type="ARBA" id="ARBA00022475"/>
    </source>
</evidence>
<dbReference type="PROSITE" id="PS00211">
    <property type="entry name" value="ABC_TRANSPORTER_1"/>
    <property type="match status" value="1"/>
</dbReference>
<evidence type="ECO:0000313" key="12">
    <source>
        <dbReference type="Proteomes" id="UP000004947"/>
    </source>
</evidence>
<reference evidence="11 12" key="1">
    <citation type="journal article" date="2010" name="J. Bacteriol.">
        <title>Genome sequence of Lentisphaera araneosa HTCC2155T, the type species of the order Lentisphaerales in the phylum Lentisphaerae.</title>
        <authorList>
            <person name="Thrash J.C."/>
            <person name="Cho J.C."/>
            <person name="Vergin K.L."/>
            <person name="Morris R.M."/>
            <person name="Giovannoni S.J."/>
        </authorList>
    </citation>
    <scope>NUCLEOTIDE SEQUENCE [LARGE SCALE GENOMIC DNA]</scope>
    <source>
        <strain evidence="11 12">HTCC2155</strain>
    </source>
</reference>
<keyword evidence="4" id="KW-0762">Sugar transport</keyword>
<dbReference type="EMBL" id="ABCK01000027">
    <property type="protein sequence ID" value="EDM25553.1"/>
    <property type="molecule type" value="Genomic_DNA"/>
</dbReference>
<evidence type="ECO:0000256" key="6">
    <source>
        <dbReference type="ARBA" id="ARBA00022741"/>
    </source>
</evidence>
<name>A6DRX8_9BACT</name>
<evidence type="ECO:0000256" key="4">
    <source>
        <dbReference type="ARBA" id="ARBA00022597"/>
    </source>
</evidence>
<dbReference type="PROSITE" id="PS50893">
    <property type="entry name" value="ABC_TRANSPORTER_2"/>
    <property type="match status" value="2"/>
</dbReference>
<dbReference type="Pfam" id="PF00005">
    <property type="entry name" value="ABC_tran"/>
    <property type="match status" value="2"/>
</dbReference>
<dbReference type="FunFam" id="3.40.50.300:FF:000127">
    <property type="entry name" value="Ribose import ATP-binding protein RbsA"/>
    <property type="match status" value="1"/>
</dbReference>
<keyword evidence="2" id="KW-0813">Transport</keyword>
<evidence type="ECO:0000256" key="2">
    <source>
        <dbReference type="ARBA" id="ARBA00022448"/>
    </source>
</evidence>
<keyword evidence="8" id="KW-1278">Translocase</keyword>
<dbReference type="GO" id="GO:0016887">
    <property type="term" value="F:ATP hydrolysis activity"/>
    <property type="evidence" value="ECO:0007669"/>
    <property type="project" value="InterPro"/>
</dbReference>
<evidence type="ECO:0000256" key="7">
    <source>
        <dbReference type="ARBA" id="ARBA00022840"/>
    </source>
</evidence>